<comment type="similarity">
    <text evidence="1">Belongs to the sigma-70 factor family. ECF subfamily.</text>
</comment>
<reference evidence="7 8" key="1">
    <citation type="submission" date="2014-09" db="EMBL/GenBank/DDBJ databases">
        <title>Draft Genome Sequence of Draconibacterium sp. JN14CK-3.</title>
        <authorList>
            <person name="Dong C."/>
            <person name="Lai Q."/>
            <person name="Shao Z."/>
        </authorList>
    </citation>
    <scope>NUCLEOTIDE SEQUENCE [LARGE SCALE GENOMIC DNA]</scope>
    <source>
        <strain evidence="7 8">JN14CK-3</strain>
    </source>
</reference>
<dbReference type="InterPro" id="IPR039425">
    <property type="entry name" value="RNA_pol_sigma-70-like"/>
</dbReference>
<dbReference type="InterPro" id="IPR007627">
    <property type="entry name" value="RNA_pol_sigma70_r2"/>
</dbReference>
<keyword evidence="3" id="KW-0731">Sigma factor</keyword>
<dbReference type="AlphaFoldDB" id="A0A0D8J4M5"/>
<feature type="domain" description="RNA polymerase sigma-70 region 2" evidence="5">
    <location>
        <begin position="14"/>
        <end position="81"/>
    </location>
</feature>
<dbReference type="Gene3D" id="1.10.10.10">
    <property type="entry name" value="Winged helix-like DNA-binding domain superfamily/Winged helix DNA-binding domain"/>
    <property type="match status" value="1"/>
</dbReference>
<dbReference type="STRING" id="1544798.LH29_23265"/>
<dbReference type="EMBL" id="JRHC01000008">
    <property type="protein sequence ID" value="KJF41857.1"/>
    <property type="molecule type" value="Genomic_DNA"/>
</dbReference>
<dbReference type="RefSeq" id="WP_045033587.1">
    <property type="nucleotide sequence ID" value="NZ_JRHC01000008.1"/>
</dbReference>
<keyword evidence="8" id="KW-1185">Reference proteome</keyword>
<dbReference type="SUPFAM" id="SSF88659">
    <property type="entry name" value="Sigma3 and sigma4 domains of RNA polymerase sigma factors"/>
    <property type="match status" value="1"/>
</dbReference>
<evidence type="ECO:0000259" key="5">
    <source>
        <dbReference type="Pfam" id="PF04542"/>
    </source>
</evidence>
<accession>A0A0D8J4M5</accession>
<evidence type="ECO:0000256" key="3">
    <source>
        <dbReference type="ARBA" id="ARBA00023082"/>
    </source>
</evidence>
<organism evidence="7 8">
    <name type="scientific">Draconibacterium sediminis</name>
    <dbReference type="NCBI Taxonomy" id="1544798"/>
    <lineage>
        <taxon>Bacteria</taxon>
        <taxon>Pseudomonadati</taxon>
        <taxon>Bacteroidota</taxon>
        <taxon>Bacteroidia</taxon>
        <taxon>Marinilabiliales</taxon>
        <taxon>Prolixibacteraceae</taxon>
        <taxon>Draconibacterium</taxon>
    </lineage>
</organism>
<sequence>MKVLRSKKKEFSEMIEKHQAIIHRVTMVYTNGPADREDLFQEICLQLWRSYPNFREEAKFSTWMYRVALNTAISNVRKKNRDIHFEQLLDNDRMETESSDEKEQIQLLYRAISKLNRIDKALILLWLDEKSYDEIASILGISKTNVSVKLVRIKRKLEEMIFTQE</sequence>
<name>A0A0D8J4M5_9BACT</name>
<evidence type="ECO:0008006" key="9">
    <source>
        <dbReference type="Google" id="ProtNLM"/>
    </source>
</evidence>
<dbReference type="PANTHER" id="PTHR43133:SF45">
    <property type="entry name" value="RNA POLYMERASE ECF-TYPE SIGMA FACTOR"/>
    <property type="match status" value="1"/>
</dbReference>
<evidence type="ECO:0000313" key="7">
    <source>
        <dbReference type="EMBL" id="KJF41857.1"/>
    </source>
</evidence>
<evidence type="ECO:0000256" key="2">
    <source>
        <dbReference type="ARBA" id="ARBA00023015"/>
    </source>
</evidence>
<evidence type="ECO:0000256" key="4">
    <source>
        <dbReference type="ARBA" id="ARBA00023163"/>
    </source>
</evidence>
<dbReference type="InterPro" id="IPR013249">
    <property type="entry name" value="RNA_pol_sigma70_r4_t2"/>
</dbReference>
<proteinExistence type="inferred from homology"/>
<protein>
    <recommendedName>
        <fullName evidence="9">RNA polymerase sigma70 factor</fullName>
    </recommendedName>
</protein>
<dbReference type="Proteomes" id="UP000032544">
    <property type="component" value="Unassembled WGS sequence"/>
</dbReference>
<feature type="domain" description="RNA polymerase sigma factor 70 region 4 type 2" evidence="6">
    <location>
        <begin position="106"/>
        <end position="157"/>
    </location>
</feature>
<dbReference type="Gene3D" id="1.10.1740.10">
    <property type="match status" value="1"/>
</dbReference>
<evidence type="ECO:0000256" key="1">
    <source>
        <dbReference type="ARBA" id="ARBA00010641"/>
    </source>
</evidence>
<dbReference type="InterPro" id="IPR013324">
    <property type="entry name" value="RNA_pol_sigma_r3/r4-like"/>
</dbReference>
<dbReference type="InterPro" id="IPR014284">
    <property type="entry name" value="RNA_pol_sigma-70_dom"/>
</dbReference>
<dbReference type="GO" id="GO:0003677">
    <property type="term" value="F:DNA binding"/>
    <property type="evidence" value="ECO:0007669"/>
    <property type="project" value="InterPro"/>
</dbReference>
<dbReference type="OrthoDB" id="9780326at2"/>
<evidence type="ECO:0000259" key="6">
    <source>
        <dbReference type="Pfam" id="PF08281"/>
    </source>
</evidence>
<dbReference type="Pfam" id="PF04542">
    <property type="entry name" value="Sigma70_r2"/>
    <property type="match status" value="1"/>
</dbReference>
<dbReference type="NCBIfam" id="TIGR02937">
    <property type="entry name" value="sigma70-ECF"/>
    <property type="match status" value="1"/>
</dbReference>
<keyword evidence="4" id="KW-0804">Transcription</keyword>
<dbReference type="SUPFAM" id="SSF88946">
    <property type="entry name" value="Sigma2 domain of RNA polymerase sigma factors"/>
    <property type="match status" value="1"/>
</dbReference>
<dbReference type="Pfam" id="PF08281">
    <property type="entry name" value="Sigma70_r4_2"/>
    <property type="match status" value="1"/>
</dbReference>
<dbReference type="GO" id="GO:0016987">
    <property type="term" value="F:sigma factor activity"/>
    <property type="evidence" value="ECO:0007669"/>
    <property type="project" value="UniProtKB-KW"/>
</dbReference>
<dbReference type="InterPro" id="IPR036388">
    <property type="entry name" value="WH-like_DNA-bd_sf"/>
</dbReference>
<dbReference type="InterPro" id="IPR013325">
    <property type="entry name" value="RNA_pol_sigma_r2"/>
</dbReference>
<dbReference type="GO" id="GO:0006352">
    <property type="term" value="P:DNA-templated transcription initiation"/>
    <property type="evidence" value="ECO:0007669"/>
    <property type="project" value="InterPro"/>
</dbReference>
<dbReference type="PANTHER" id="PTHR43133">
    <property type="entry name" value="RNA POLYMERASE ECF-TYPE SIGMA FACTO"/>
    <property type="match status" value="1"/>
</dbReference>
<gene>
    <name evidence="7" type="ORF">LH29_23265</name>
</gene>
<evidence type="ECO:0000313" key="8">
    <source>
        <dbReference type="Proteomes" id="UP000032544"/>
    </source>
</evidence>
<comment type="caution">
    <text evidence="7">The sequence shown here is derived from an EMBL/GenBank/DDBJ whole genome shotgun (WGS) entry which is preliminary data.</text>
</comment>
<keyword evidence="2" id="KW-0805">Transcription regulation</keyword>